<name>A0ABS7T2N9_9GAMM</name>
<evidence type="ECO:0000313" key="4">
    <source>
        <dbReference type="Proteomes" id="UP001430954"/>
    </source>
</evidence>
<comment type="caution">
    <text evidence="3">The sequence shown here is derived from an EMBL/GenBank/DDBJ whole genome shotgun (WGS) entry which is preliminary data.</text>
</comment>
<dbReference type="InterPro" id="IPR019734">
    <property type="entry name" value="TPR_rpt"/>
</dbReference>
<dbReference type="Proteomes" id="UP001430954">
    <property type="component" value="Unassembled WGS sequence"/>
</dbReference>
<gene>
    <name evidence="3" type="ORF">K6753_01125</name>
</gene>
<feature type="repeat" description="TPR" evidence="1">
    <location>
        <begin position="39"/>
        <end position="72"/>
    </location>
</feature>
<feature type="repeat" description="TPR" evidence="1">
    <location>
        <begin position="141"/>
        <end position="174"/>
    </location>
</feature>
<evidence type="ECO:0000256" key="1">
    <source>
        <dbReference type="PROSITE-ProRule" id="PRU00339"/>
    </source>
</evidence>
<dbReference type="SMART" id="SM00028">
    <property type="entry name" value="TPR"/>
    <property type="match status" value="5"/>
</dbReference>
<dbReference type="Gene3D" id="2.60.120.620">
    <property type="entry name" value="q2cbj1_9rhob like domain"/>
    <property type="match status" value="1"/>
</dbReference>
<dbReference type="Pfam" id="PF23914">
    <property type="entry name" value="TPR_CcmH_CycH"/>
    <property type="match status" value="1"/>
</dbReference>
<keyword evidence="4" id="KW-1185">Reference proteome</keyword>
<reference evidence="3 4" key="1">
    <citation type="submission" date="2021-09" db="EMBL/GenBank/DDBJ databases">
        <title>Lysobacter sp. 13A isolated from the river sediment.</title>
        <authorList>
            <person name="Liu H."/>
            <person name="Li S."/>
            <person name="Mao S."/>
        </authorList>
    </citation>
    <scope>NUCLEOTIDE SEQUENCE [LARGE SCALE GENOMIC DNA]</scope>
    <source>
        <strain evidence="3 4">13A</strain>
    </source>
</reference>
<proteinExistence type="predicted"/>
<dbReference type="InterPro" id="IPR012668">
    <property type="entry name" value="CHP02466"/>
</dbReference>
<dbReference type="InterPro" id="IPR056413">
    <property type="entry name" value="TPR_CcmH_CycH"/>
</dbReference>
<sequence>MTPGTRRRLQVAWQALQQGRVAVAAEHARATVEAEPDEFDAWRMLGVIEHALGRSAAGNEAFRRSLQLRPDDVPAALDLGTALLNGGDAQAALPWLRQAVAGLPSDARAAFRLATAAYAAGQYDEACEGFATATRLQPAWVEAWSNLAAAHGAVQAYPEAIAAARQAVSLQPDGAEVHVALALLLSNLFDAASLDAGLQAASRALALAPAHAAAHRAAALLHRKRGDGARAEAYARKAVQLDPMDKEAVQWLGEQQVFNGDPAAAVRTFEEAAARGLTTTVLQRQHAIALLSAGRAAAALDMLEPMLDACPGDQRVIAHMGVALACHRGADAGAGFLGLDRHVTRVALGVPPAFADAAAFHRALADDIRAHSRQRWEPAGLAARQAYLSGDLLADRTPAILGFESMLREAIDAFIAGLHRDPHDAFLHGVPDRYRLHVWATRASGAGYIDTHIHEDSWLSGAYYVELPPAVQDDHQGWIEFGRPYGSLPPHDTRVRVERPVVGDLLLFPSYLFHRTLPYSGDGERISISFDLAAV</sequence>
<dbReference type="Gene3D" id="1.25.40.10">
    <property type="entry name" value="Tetratricopeptide repeat domain"/>
    <property type="match status" value="3"/>
</dbReference>
<keyword evidence="1" id="KW-0802">TPR repeat</keyword>
<dbReference type="PROSITE" id="PS50005">
    <property type="entry name" value="TPR"/>
    <property type="match status" value="3"/>
</dbReference>
<feature type="domain" description="Cytochrome c-type biogenesis protein H TPR" evidence="2">
    <location>
        <begin position="29"/>
        <end position="136"/>
    </location>
</feature>
<organism evidence="3 4">
    <name type="scientific">Novilysobacter selenitireducens</name>
    <dbReference type="NCBI Taxonomy" id="2872639"/>
    <lineage>
        <taxon>Bacteria</taxon>
        <taxon>Pseudomonadati</taxon>
        <taxon>Pseudomonadota</taxon>
        <taxon>Gammaproteobacteria</taxon>
        <taxon>Lysobacterales</taxon>
        <taxon>Lysobacteraceae</taxon>
        <taxon>Novilysobacter</taxon>
    </lineage>
</organism>
<evidence type="ECO:0000259" key="2">
    <source>
        <dbReference type="Pfam" id="PF23914"/>
    </source>
</evidence>
<dbReference type="EMBL" id="JAINZW010000001">
    <property type="protein sequence ID" value="MBZ4038135.1"/>
    <property type="molecule type" value="Genomic_DNA"/>
</dbReference>
<dbReference type="PANTHER" id="PTHR12558:SF33">
    <property type="entry name" value="BLL7664 PROTEIN"/>
    <property type="match status" value="1"/>
</dbReference>
<dbReference type="RefSeq" id="WP_223674344.1">
    <property type="nucleotide sequence ID" value="NZ_JAINZW010000001.1"/>
</dbReference>
<evidence type="ECO:0000313" key="3">
    <source>
        <dbReference type="EMBL" id="MBZ4038135.1"/>
    </source>
</evidence>
<feature type="repeat" description="TPR" evidence="1">
    <location>
        <begin position="107"/>
        <end position="140"/>
    </location>
</feature>
<accession>A0ABS7T2N9</accession>
<dbReference type="Pfam" id="PF13759">
    <property type="entry name" value="2OG-FeII_Oxy_5"/>
    <property type="match status" value="1"/>
</dbReference>
<dbReference type="PANTHER" id="PTHR12558">
    <property type="entry name" value="CELL DIVISION CYCLE 16,23,27"/>
    <property type="match status" value="1"/>
</dbReference>
<protein>
    <submittedName>
        <fullName evidence="3">Tetratricopeptide repeat protein</fullName>
    </submittedName>
</protein>
<dbReference type="InterPro" id="IPR011990">
    <property type="entry name" value="TPR-like_helical_dom_sf"/>
</dbReference>
<dbReference type="SUPFAM" id="SSF48452">
    <property type="entry name" value="TPR-like"/>
    <property type="match status" value="2"/>
</dbReference>